<organism evidence="1">
    <name type="scientific">hydrothermal vent metagenome</name>
    <dbReference type="NCBI Taxonomy" id="652676"/>
    <lineage>
        <taxon>unclassified sequences</taxon>
        <taxon>metagenomes</taxon>
        <taxon>ecological metagenomes</taxon>
    </lineage>
</organism>
<evidence type="ECO:0000313" key="1">
    <source>
        <dbReference type="EMBL" id="VAX02310.1"/>
    </source>
</evidence>
<gene>
    <name evidence="1" type="ORF">MNBD_GAMMA20-1849</name>
</gene>
<dbReference type="AlphaFoldDB" id="A0A3B1AVN6"/>
<reference evidence="1" key="1">
    <citation type="submission" date="2018-06" db="EMBL/GenBank/DDBJ databases">
        <authorList>
            <person name="Zhirakovskaya E."/>
        </authorList>
    </citation>
    <scope>NUCLEOTIDE SEQUENCE</scope>
</reference>
<accession>A0A3B1AVN6</accession>
<proteinExistence type="predicted"/>
<protein>
    <submittedName>
        <fullName evidence="1">Sulfate permease</fullName>
    </submittedName>
</protein>
<sequence>MAERYLKAGKRLHLRHLSPECAQLLKKAGDLVEVNVIEDPKYFVADDKLA</sequence>
<name>A0A3B1AVN6_9ZZZZ</name>
<dbReference type="EMBL" id="UOFU01000262">
    <property type="protein sequence ID" value="VAX02310.1"/>
    <property type="molecule type" value="Genomic_DNA"/>
</dbReference>